<evidence type="ECO:0000313" key="2">
    <source>
        <dbReference type="EMBL" id="GDY29803.1"/>
    </source>
</evidence>
<evidence type="ECO:0000313" key="3">
    <source>
        <dbReference type="Proteomes" id="UP000298860"/>
    </source>
</evidence>
<feature type="region of interest" description="Disordered" evidence="1">
    <location>
        <begin position="1"/>
        <end position="52"/>
    </location>
</feature>
<dbReference type="AlphaFoldDB" id="A0A4D4J7G1"/>
<protein>
    <submittedName>
        <fullName evidence="2">Uncharacterized protein</fullName>
    </submittedName>
</protein>
<gene>
    <name evidence="2" type="ORF">GTS_14360</name>
</gene>
<dbReference type="EMBL" id="BJFL01000004">
    <property type="protein sequence ID" value="GDY29803.1"/>
    <property type="molecule type" value="Genomic_DNA"/>
</dbReference>
<dbReference type="Proteomes" id="UP000298860">
    <property type="component" value="Unassembled WGS sequence"/>
</dbReference>
<keyword evidence="3" id="KW-1185">Reference proteome</keyword>
<dbReference type="RefSeq" id="WP_153816540.1">
    <property type="nucleotide sequence ID" value="NZ_BJFL01000004.1"/>
</dbReference>
<accession>A0A4D4J7G1</accession>
<evidence type="ECO:0000256" key="1">
    <source>
        <dbReference type="SAM" id="MobiDB-lite"/>
    </source>
</evidence>
<sequence>MADLPWRARRADHPVDDVDQAAQARDSVLAQGPLRVRGTDAAAPHRAAGEEP</sequence>
<comment type="caution">
    <text evidence="2">The sequence shown here is derived from an EMBL/GenBank/DDBJ whole genome shotgun (WGS) entry which is preliminary data.</text>
</comment>
<proteinExistence type="predicted"/>
<reference evidence="3" key="1">
    <citation type="submission" date="2019-04" db="EMBL/GenBank/DDBJ databases">
        <title>Draft genome sequence of Pseudonocardiaceae bacterium SL3-2-4.</title>
        <authorList>
            <person name="Ningsih F."/>
            <person name="Yokota A."/>
            <person name="Sakai Y."/>
            <person name="Nanatani K."/>
            <person name="Yabe S."/>
            <person name="Oetari A."/>
            <person name="Sjamsuridzal W."/>
        </authorList>
    </citation>
    <scope>NUCLEOTIDE SEQUENCE [LARGE SCALE GENOMIC DNA]</scope>
    <source>
        <strain evidence="3">SL3-2-4</strain>
    </source>
</reference>
<organism evidence="2 3">
    <name type="scientific">Gandjariella thermophila</name>
    <dbReference type="NCBI Taxonomy" id="1931992"/>
    <lineage>
        <taxon>Bacteria</taxon>
        <taxon>Bacillati</taxon>
        <taxon>Actinomycetota</taxon>
        <taxon>Actinomycetes</taxon>
        <taxon>Pseudonocardiales</taxon>
        <taxon>Pseudonocardiaceae</taxon>
        <taxon>Gandjariella</taxon>
    </lineage>
</organism>
<name>A0A4D4J7G1_9PSEU</name>